<evidence type="ECO:0000313" key="1">
    <source>
        <dbReference type="EMBL" id="STQ99844.1"/>
    </source>
</evidence>
<gene>
    <name evidence="1" type="ORF">NCTC13336_00030</name>
</gene>
<keyword evidence="2" id="KW-1185">Reference proteome</keyword>
<sequence>MDLKVKKQMTSMTLKDKENMVKIIRGLYGADFAATPEQISEEVAAILDSIVKEIAACTKKVKPLVDSYELLYTSLPLRTIAERLSAKFIKTTLDNIISNWTQEAKKRFATRACTNNILLKWRTRLQEALSGI</sequence>
<reference evidence="1 2" key="1">
    <citation type="submission" date="2018-06" db="EMBL/GenBank/DDBJ databases">
        <authorList>
            <consortium name="Pathogen Informatics"/>
            <person name="Doyle S."/>
        </authorList>
    </citation>
    <scope>NUCLEOTIDE SEQUENCE [LARGE SCALE GENOMIC DNA]</scope>
    <source>
        <strain evidence="1 2">NCTC13336</strain>
    </source>
</reference>
<dbReference type="Proteomes" id="UP000254293">
    <property type="component" value="Unassembled WGS sequence"/>
</dbReference>
<evidence type="ECO:0000313" key="2">
    <source>
        <dbReference type="Proteomes" id="UP000254293"/>
    </source>
</evidence>
<organism evidence="1 2">
    <name type="scientific">Kingella potus</name>
    <dbReference type="NCBI Taxonomy" id="265175"/>
    <lineage>
        <taxon>Bacteria</taxon>
        <taxon>Pseudomonadati</taxon>
        <taxon>Pseudomonadota</taxon>
        <taxon>Betaproteobacteria</taxon>
        <taxon>Neisseriales</taxon>
        <taxon>Neisseriaceae</taxon>
        <taxon>Kingella</taxon>
    </lineage>
</organism>
<dbReference type="EMBL" id="UGJJ01000001">
    <property type="protein sequence ID" value="STQ99844.1"/>
    <property type="molecule type" value="Genomic_DNA"/>
</dbReference>
<protein>
    <submittedName>
        <fullName evidence="1">Uncharacterized protein</fullName>
    </submittedName>
</protein>
<name>A0A377QWR5_9NEIS</name>
<dbReference type="AlphaFoldDB" id="A0A377QWR5"/>
<dbReference type="RefSeq" id="WP_115307195.1">
    <property type="nucleotide sequence ID" value="NZ_CP091516.1"/>
</dbReference>
<proteinExistence type="predicted"/>
<accession>A0A377QWR5</accession>